<dbReference type="Proteomes" id="UP000887574">
    <property type="component" value="Unplaced"/>
</dbReference>
<dbReference type="AlphaFoldDB" id="A0A915DEG7"/>
<keyword evidence="7" id="KW-0812">Transmembrane</keyword>
<evidence type="ECO:0000313" key="18">
    <source>
        <dbReference type="WBParaSite" id="jg18574"/>
    </source>
</evidence>
<dbReference type="WBParaSite" id="jg10626">
    <property type="protein sequence ID" value="jg10626"/>
    <property type="gene ID" value="jg10626"/>
</dbReference>
<keyword evidence="13" id="KW-1015">Disulfide bond</keyword>
<keyword evidence="8 15" id="KW-0732">Signal</keyword>
<keyword evidence="6" id="KW-1017">Isopeptide bond</keyword>
<evidence type="ECO:0000256" key="4">
    <source>
        <dbReference type="ARBA" id="ARBA00011819"/>
    </source>
</evidence>
<evidence type="ECO:0000256" key="10">
    <source>
        <dbReference type="ARBA" id="ARBA00022843"/>
    </source>
</evidence>
<dbReference type="GO" id="GO:0005789">
    <property type="term" value="C:endoplasmic reticulum membrane"/>
    <property type="evidence" value="ECO:0007669"/>
    <property type="project" value="UniProtKB-SubCell"/>
</dbReference>
<dbReference type="PANTHER" id="PTHR12731:SF1">
    <property type="entry name" value="TRANSLOCON-ASSOCIATED PROTEIN SUBUNIT DELTA"/>
    <property type="match status" value="1"/>
</dbReference>
<keyword evidence="10" id="KW-0832">Ubl conjugation</keyword>
<keyword evidence="9" id="KW-0256">Endoplasmic reticulum</keyword>
<dbReference type="PANTHER" id="PTHR12731">
    <property type="entry name" value="TRANSLOCON-ASSOCIATED PROTEIN, DELTA SUBUNIT"/>
    <property type="match status" value="1"/>
</dbReference>
<reference evidence="17 18" key="1">
    <citation type="submission" date="2022-11" db="UniProtKB">
        <authorList>
            <consortium name="WormBaseParasite"/>
        </authorList>
    </citation>
    <scope>IDENTIFICATION</scope>
</reference>
<evidence type="ECO:0000256" key="8">
    <source>
        <dbReference type="ARBA" id="ARBA00022729"/>
    </source>
</evidence>
<evidence type="ECO:0000313" key="17">
    <source>
        <dbReference type="WBParaSite" id="jg10626"/>
    </source>
</evidence>
<comment type="subcellular location">
    <subcellularLocation>
        <location evidence="2">Endoplasmic reticulum membrane</location>
        <topology evidence="2">Single-pass type I membrane protein</topology>
    </subcellularLocation>
</comment>
<evidence type="ECO:0000256" key="2">
    <source>
        <dbReference type="ARBA" id="ARBA00004115"/>
    </source>
</evidence>
<evidence type="ECO:0000256" key="7">
    <source>
        <dbReference type="ARBA" id="ARBA00022692"/>
    </source>
</evidence>
<feature type="signal peptide" evidence="15">
    <location>
        <begin position="1"/>
        <end position="18"/>
    </location>
</feature>
<protein>
    <recommendedName>
        <fullName evidence="5">Translocon-associated protein subunit delta</fullName>
    </recommendedName>
    <alternativeName>
        <fullName evidence="14">Signal sequence receptor subunit delta</fullName>
    </alternativeName>
</protein>
<evidence type="ECO:0000256" key="11">
    <source>
        <dbReference type="ARBA" id="ARBA00022989"/>
    </source>
</evidence>
<keyword evidence="12" id="KW-0472">Membrane</keyword>
<dbReference type="InterPro" id="IPR008855">
    <property type="entry name" value="TRAP-delta"/>
</dbReference>
<evidence type="ECO:0000313" key="16">
    <source>
        <dbReference type="Proteomes" id="UP000887574"/>
    </source>
</evidence>
<organism evidence="16 18">
    <name type="scientific">Ditylenchus dipsaci</name>
    <dbReference type="NCBI Taxonomy" id="166011"/>
    <lineage>
        <taxon>Eukaryota</taxon>
        <taxon>Metazoa</taxon>
        <taxon>Ecdysozoa</taxon>
        <taxon>Nematoda</taxon>
        <taxon>Chromadorea</taxon>
        <taxon>Rhabditida</taxon>
        <taxon>Tylenchina</taxon>
        <taxon>Tylenchomorpha</taxon>
        <taxon>Sphaerularioidea</taxon>
        <taxon>Anguinidae</taxon>
        <taxon>Anguininae</taxon>
        <taxon>Ditylenchus</taxon>
    </lineage>
</organism>
<evidence type="ECO:0000256" key="13">
    <source>
        <dbReference type="ARBA" id="ARBA00023157"/>
    </source>
</evidence>
<evidence type="ECO:0000256" key="12">
    <source>
        <dbReference type="ARBA" id="ARBA00023136"/>
    </source>
</evidence>
<evidence type="ECO:0000256" key="9">
    <source>
        <dbReference type="ARBA" id="ARBA00022824"/>
    </source>
</evidence>
<name>A0A915DEG7_9BILA</name>
<keyword evidence="11" id="KW-1133">Transmembrane helix</keyword>
<dbReference type="Pfam" id="PF05404">
    <property type="entry name" value="TRAP-delta"/>
    <property type="match status" value="1"/>
</dbReference>
<evidence type="ECO:0000256" key="3">
    <source>
        <dbReference type="ARBA" id="ARBA00009294"/>
    </source>
</evidence>
<comment type="similarity">
    <text evidence="3">Belongs to the TRAP-delta family.</text>
</comment>
<evidence type="ECO:0000256" key="6">
    <source>
        <dbReference type="ARBA" id="ARBA00022499"/>
    </source>
</evidence>
<comment type="subunit">
    <text evidence="4">Heterotetramer of TRAP-alpha, TRAP-beta, TRAP-delta and TRAP-gamma.</text>
</comment>
<evidence type="ECO:0000256" key="15">
    <source>
        <dbReference type="SAM" id="SignalP"/>
    </source>
</evidence>
<feature type="chain" id="PRO_5041150471" description="Translocon-associated protein subunit delta" evidence="15">
    <location>
        <begin position="19"/>
        <end position="153"/>
    </location>
</feature>
<evidence type="ECO:0000256" key="5">
    <source>
        <dbReference type="ARBA" id="ARBA00014387"/>
    </source>
</evidence>
<sequence>MLKITLLVLLVAPCLVFGTTCESPKHSASTFSTVDGFFHFSTTYIAEFALQCANNIRDAPFYAVINGKSYQLDHPSSGSQTFEIKIYDEDKFSEYKKAERQGDDVTSVSPLFTISHYHAGVSRKSPISPEIVFLILSSVALYYASVFKAQLKH</sequence>
<keyword evidence="16" id="KW-1185">Reference proteome</keyword>
<accession>A0A915DEG7</accession>
<comment type="function">
    <text evidence="1">TRAP proteins are part of a complex whose function is to bind calcium to the ER membrane and thereby regulate the retention of ER resident proteins.</text>
</comment>
<dbReference type="WBParaSite" id="jg18574">
    <property type="protein sequence ID" value="jg18574"/>
    <property type="gene ID" value="jg18574"/>
</dbReference>
<proteinExistence type="inferred from homology"/>
<evidence type="ECO:0000256" key="1">
    <source>
        <dbReference type="ARBA" id="ARBA00002838"/>
    </source>
</evidence>
<evidence type="ECO:0000256" key="14">
    <source>
        <dbReference type="ARBA" id="ARBA00031791"/>
    </source>
</evidence>